<dbReference type="Proteomes" id="UP000192815">
    <property type="component" value="Unassembled WGS sequence"/>
</dbReference>
<feature type="domain" description="Major facilitator superfamily (MFS) profile" evidence="6">
    <location>
        <begin position="16"/>
        <end position="274"/>
    </location>
</feature>
<dbReference type="OrthoDB" id="9810941at2"/>
<dbReference type="PROSITE" id="PS50850">
    <property type="entry name" value="MFS"/>
    <property type="match status" value="1"/>
</dbReference>
<evidence type="ECO:0000256" key="1">
    <source>
        <dbReference type="ARBA" id="ARBA00004141"/>
    </source>
</evidence>
<dbReference type="EMBL" id="MUIO01000261">
    <property type="protein sequence ID" value="ORC44961.1"/>
    <property type="molecule type" value="Genomic_DNA"/>
</dbReference>
<dbReference type="Pfam" id="PF07690">
    <property type="entry name" value="MFS_1"/>
    <property type="match status" value="1"/>
</dbReference>
<reference evidence="8" key="1">
    <citation type="submission" date="2017-02" db="EMBL/GenBank/DDBJ databases">
        <title>Pseudomonas floridae sp. nov., a novel pathogenic bacterial species isolated from tomato.</title>
        <authorList>
            <person name="Timilsina S."/>
            <person name="Vallad G.E."/>
            <person name="Jones J.B."/>
        </authorList>
    </citation>
    <scope>NUCLEOTIDE SEQUENCE [LARGE SCALE GENOMIC DNA]</scope>
    <source>
        <strain evidence="8">GEV388</strain>
    </source>
</reference>
<keyword evidence="8" id="KW-1185">Reference proteome</keyword>
<dbReference type="AlphaFoldDB" id="A0A1X0MEN4"/>
<dbReference type="PANTHER" id="PTHR23514:SF13">
    <property type="entry name" value="INNER MEMBRANE PROTEIN YBJJ"/>
    <property type="match status" value="1"/>
</dbReference>
<dbReference type="RefSeq" id="WP_083186497.1">
    <property type="nucleotide sequence ID" value="NZ_MUIO01000261.1"/>
</dbReference>
<evidence type="ECO:0000259" key="6">
    <source>
        <dbReference type="PROSITE" id="PS50850"/>
    </source>
</evidence>
<feature type="transmembrane region" description="Helical" evidence="5">
    <location>
        <begin position="169"/>
        <end position="187"/>
    </location>
</feature>
<feature type="transmembrane region" description="Helical" evidence="5">
    <location>
        <begin position="199"/>
        <end position="222"/>
    </location>
</feature>
<dbReference type="STRING" id="1958950.BZK31_28825"/>
<dbReference type="InterPro" id="IPR020846">
    <property type="entry name" value="MFS_dom"/>
</dbReference>
<comment type="caution">
    <text evidence="7">The sequence shown here is derived from an EMBL/GenBank/DDBJ whole genome shotgun (WGS) entry which is preliminary data.</text>
</comment>
<sequence length="274" mass="28230">MTSFSTVAQDAKARAEQSSTRIAFFIAGFSVASWAPLVPYAKQRMGLDEGTLGLLLLCLGVGSIIAMPLAGALAARFGCRRLLVISTLLICLCLPLLATVSSLPLLIAVLFLFGASMGGVDCTANVQAVIVERASGKTMMSGFHGLFSLGGIVGAAGVSGLLSLGISPFASMLVVVALTLAALLKAAPNLLSYGSRSDGPAFAIPHGVVLFIGLLCFTVFLAEGAMLDWSAVFLTSLRGVEASYAGLGYAVFAVTMTLGRLFGDAIVRRVGSNR</sequence>
<accession>A0A1X0MEN4</accession>
<feature type="transmembrane region" description="Helical" evidence="5">
    <location>
        <begin position="242"/>
        <end position="262"/>
    </location>
</feature>
<evidence type="ECO:0000256" key="5">
    <source>
        <dbReference type="SAM" id="Phobius"/>
    </source>
</evidence>
<evidence type="ECO:0000256" key="3">
    <source>
        <dbReference type="ARBA" id="ARBA00022989"/>
    </source>
</evidence>
<evidence type="ECO:0000313" key="8">
    <source>
        <dbReference type="Proteomes" id="UP000192815"/>
    </source>
</evidence>
<dbReference type="GO" id="GO:0022857">
    <property type="term" value="F:transmembrane transporter activity"/>
    <property type="evidence" value="ECO:0007669"/>
    <property type="project" value="InterPro"/>
</dbReference>
<comment type="subcellular location">
    <subcellularLocation>
        <location evidence="1">Membrane</location>
        <topology evidence="1">Multi-pass membrane protein</topology>
    </subcellularLocation>
</comment>
<dbReference type="PANTHER" id="PTHR23514">
    <property type="entry name" value="BYPASS OF STOP CODON PROTEIN 6"/>
    <property type="match status" value="1"/>
</dbReference>
<feature type="transmembrane region" description="Helical" evidence="5">
    <location>
        <begin position="82"/>
        <end position="100"/>
    </location>
</feature>
<keyword evidence="2 5" id="KW-0812">Transmembrane</keyword>
<evidence type="ECO:0000256" key="4">
    <source>
        <dbReference type="ARBA" id="ARBA00023136"/>
    </source>
</evidence>
<name>A0A1X0MEN4_9PSED</name>
<organism evidence="7 8">
    <name type="scientific">Pseudomonas floridensis</name>
    <dbReference type="NCBI Taxonomy" id="1958950"/>
    <lineage>
        <taxon>Bacteria</taxon>
        <taxon>Pseudomonadati</taxon>
        <taxon>Pseudomonadota</taxon>
        <taxon>Gammaproteobacteria</taxon>
        <taxon>Pseudomonadales</taxon>
        <taxon>Pseudomonadaceae</taxon>
        <taxon>Pseudomonas</taxon>
    </lineage>
</organism>
<keyword evidence="3 5" id="KW-1133">Transmembrane helix</keyword>
<feature type="transmembrane region" description="Helical" evidence="5">
    <location>
        <begin position="22"/>
        <end position="41"/>
    </location>
</feature>
<protein>
    <submittedName>
        <fullName evidence="7">MFS transporter</fullName>
    </submittedName>
</protein>
<feature type="transmembrane region" description="Helical" evidence="5">
    <location>
        <begin position="143"/>
        <end position="163"/>
    </location>
</feature>
<feature type="transmembrane region" description="Helical" evidence="5">
    <location>
        <begin position="106"/>
        <end position="131"/>
    </location>
</feature>
<keyword evidence="4 5" id="KW-0472">Membrane</keyword>
<dbReference type="InterPro" id="IPR051788">
    <property type="entry name" value="MFS_Transporter"/>
</dbReference>
<evidence type="ECO:0000256" key="2">
    <source>
        <dbReference type="ARBA" id="ARBA00022692"/>
    </source>
</evidence>
<dbReference type="SUPFAM" id="SSF103473">
    <property type="entry name" value="MFS general substrate transporter"/>
    <property type="match status" value="1"/>
</dbReference>
<evidence type="ECO:0000313" key="7">
    <source>
        <dbReference type="EMBL" id="ORC44961.1"/>
    </source>
</evidence>
<dbReference type="InterPro" id="IPR036259">
    <property type="entry name" value="MFS_trans_sf"/>
</dbReference>
<dbReference type="InterPro" id="IPR011701">
    <property type="entry name" value="MFS"/>
</dbReference>
<dbReference type="GO" id="GO:0016020">
    <property type="term" value="C:membrane"/>
    <property type="evidence" value="ECO:0007669"/>
    <property type="project" value="UniProtKB-SubCell"/>
</dbReference>
<proteinExistence type="predicted"/>
<feature type="non-terminal residue" evidence="7">
    <location>
        <position position="274"/>
    </location>
</feature>
<dbReference type="Gene3D" id="1.20.1250.20">
    <property type="entry name" value="MFS general substrate transporter like domains"/>
    <property type="match status" value="2"/>
</dbReference>
<gene>
    <name evidence="7" type="ORF">BZK31_28825</name>
</gene>
<feature type="transmembrane region" description="Helical" evidence="5">
    <location>
        <begin position="53"/>
        <end position="75"/>
    </location>
</feature>